<dbReference type="InterPro" id="IPR012675">
    <property type="entry name" value="Beta-grasp_dom_sf"/>
</dbReference>
<dbReference type="SUPFAM" id="SSF54285">
    <property type="entry name" value="MoaD/ThiS"/>
    <property type="match status" value="1"/>
</dbReference>
<gene>
    <name evidence="4" type="ORF">SAMN05216241_101367</name>
</gene>
<dbReference type="PANTHER" id="PTHR33359:SF1">
    <property type="entry name" value="MOLYBDOPTERIN SYNTHASE SULFUR CARRIER SUBUNIT"/>
    <property type="match status" value="1"/>
</dbReference>
<dbReference type="EMBL" id="FNCE01000001">
    <property type="protein sequence ID" value="SDF52705.1"/>
    <property type="molecule type" value="Genomic_DNA"/>
</dbReference>
<dbReference type="InterPro" id="IPR016155">
    <property type="entry name" value="Mopterin_synth/thiamin_S_b"/>
</dbReference>
<dbReference type="GO" id="GO:0006777">
    <property type="term" value="P:Mo-molybdopterin cofactor biosynthetic process"/>
    <property type="evidence" value="ECO:0007669"/>
    <property type="project" value="InterPro"/>
</dbReference>
<reference evidence="4 5" key="1">
    <citation type="submission" date="2016-10" db="EMBL/GenBank/DDBJ databases">
        <authorList>
            <person name="de Groot N.N."/>
        </authorList>
    </citation>
    <scope>NUCLEOTIDE SEQUENCE [LARGE SCALE GENOMIC DNA]</scope>
    <source>
        <strain evidence="4 5">DSM 25584</strain>
    </source>
</reference>
<dbReference type="CDD" id="cd00754">
    <property type="entry name" value="Ubl_MoaD"/>
    <property type="match status" value="1"/>
</dbReference>
<dbReference type="Pfam" id="PF02597">
    <property type="entry name" value="ThiS"/>
    <property type="match status" value="1"/>
</dbReference>
<accession>A0A1G7LT90</accession>
<dbReference type="AlphaFoldDB" id="A0A1G7LT90"/>
<protein>
    <recommendedName>
        <fullName evidence="3">Molybdopterin synthase sulfur carrier subunit</fullName>
    </recommendedName>
</protein>
<evidence type="ECO:0000256" key="2">
    <source>
        <dbReference type="ARBA" id="ARBA00024200"/>
    </source>
</evidence>
<dbReference type="PANTHER" id="PTHR33359">
    <property type="entry name" value="MOLYBDOPTERIN SYNTHASE SULFUR CARRIER SUBUNIT"/>
    <property type="match status" value="1"/>
</dbReference>
<dbReference type="Proteomes" id="UP000199415">
    <property type="component" value="Unassembled WGS sequence"/>
</dbReference>
<evidence type="ECO:0000256" key="3">
    <source>
        <dbReference type="ARBA" id="ARBA00024247"/>
    </source>
</evidence>
<evidence type="ECO:0000256" key="1">
    <source>
        <dbReference type="ARBA" id="ARBA00022741"/>
    </source>
</evidence>
<proteinExistence type="inferred from homology"/>
<dbReference type="STRING" id="1082479.SAMN05216241_101367"/>
<name>A0A1G7LT90_9PROT</name>
<keyword evidence="1" id="KW-0547">Nucleotide-binding</keyword>
<dbReference type="Gene3D" id="3.10.20.30">
    <property type="match status" value="1"/>
</dbReference>
<comment type="similarity">
    <text evidence="2">Belongs to the MoaD family.</text>
</comment>
<sequence length="83" mass="8701">MKVLYFAWLRSHTGVGEEAVTPPAEVATVDALLDWLAGRSEGHGAALADRGRIRVAVNQEYAGPDDGVGPDDEIALFPPVTGG</sequence>
<dbReference type="GO" id="GO:0000166">
    <property type="term" value="F:nucleotide binding"/>
    <property type="evidence" value="ECO:0007669"/>
    <property type="project" value="UniProtKB-KW"/>
</dbReference>
<dbReference type="NCBIfam" id="TIGR01682">
    <property type="entry name" value="moaD"/>
    <property type="match status" value="1"/>
</dbReference>
<dbReference type="RefSeq" id="WP_090018395.1">
    <property type="nucleotide sequence ID" value="NZ_FNCE01000001.1"/>
</dbReference>
<organism evidence="4 5">
    <name type="scientific">Limimonas halophila</name>
    <dbReference type="NCBI Taxonomy" id="1082479"/>
    <lineage>
        <taxon>Bacteria</taxon>
        <taxon>Pseudomonadati</taxon>
        <taxon>Pseudomonadota</taxon>
        <taxon>Alphaproteobacteria</taxon>
        <taxon>Rhodospirillales</taxon>
        <taxon>Rhodovibrionaceae</taxon>
        <taxon>Limimonas</taxon>
    </lineage>
</organism>
<evidence type="ECO:0000313" key="4">
    <source>
        <dbReference type="EMBL" id="SDF52705.1"/>
    </source>
</evidence>
<dbReference type="InterPro" id="IPR003749">
    <property type="entry name" value="ThiS/MoaD-like"/>
</dbReference>
<dbReference type="GO" id="GO:1990133">
    <property type="term" value="C:molybdopterin adenylyltransferase complex"/>
    <property type="evidence" value="ECO:0007669"/>
    <property type="project" value="TreeGrafter"/>
</dbReference>
<dbReference type="OrthoDB" id="9800712at2"/>
<keyword evidence="5" id="KW-1185">Reference proteome</keyword>
<evidence type="ECO:0000313" key="5">
    <source>
        <dbReference type="Proteomes" id="UP000199415"/>
    </source>
</evidence>
<dbReference type="InterPro" id="IPR044672">
    <property type="entry name" value="MOCS2A"/>
</dbReference>